<proteinExistence type="inferred from homology"/>
<dbReference type="EMBL" id="FNTV01000001">
    <property type="protein sequence ID" value="SED96175.1"/>
    <property type="molecule type" value="Genomic_DNA"/>
</dbReference>
<comment type="similarity">
    <text evidence="2">Belongs to the GtrA family.</text>
</comment>
<evidence type="ECO:0000313" key="9">
    <source>
        <dbReference type="EMBL" id="SED96175.1"/>
    </source>
</evidence>
<evidence type="ECO:0000256" key="6">
    <source>
        <dbReference type="SAM" id="MobiDB-lite"/>
    </source>
</evidence>
<keyword evidence="3 7" id="KW-0812">Transmembrane</keyword>
<feature type="transmembrane region" description="Helical" evidence="7">
    <location>
        <begin position="43"/>
        <end position="62"/>
    </location>
</feature>
<evidence type="ECO:0000256" key="3">
    <source>
        <dbReference type="ARBA" id="ARBA00022692"/>
    </source>
</evidence>
<dbReference type="AlphaFoldDB" id="A0A1H5EYH1"/>
<dbReference type="InterPro" id="IPR051401">
    <property type="entry name" value="GtrA_CellWall_Glycosyl"/>
</dbReference>
<comment type="subcellular location">
    <subcellularLocation>
        <location evidence="1">Membrane</location>
        <topology evidence="1">Multi-pass membrane protein</topology>
    </subcellularLocation>
</comment>
<feature type="region of interest" description="Disordered" evidence="6">
    <location>
        <begin position="171"/>
        <end position="192"/>
    </location>
</feature>
<feature type="domain" description="GtrA/DPMS transmembrane" evidence="8">
    <location>
        <begin position="44"/>
        <end position="161"/>
    </location>
</feature>
<dbReference type="Proteomes" id="UP000182725">
    <property type="component" value="Unassembled WGS sequence"/>
</dbReference>
<keyword evidence="5 7" id="KW-0472">Membrane</keyword>
<evidence type="ECO:0000256" key="1">
    <source>
        <dbReference type="ARBA" id="ARBA00004141"/>
    </source>
</evidence>
<dbReference type="RefSeq" id="WP_074710059.1">
    <property type="nucleotide sequence ID" value="NZ_FNTV01000001.1"/>
</dbReference>
<dbReference type="GO" id="GO:0005886">
    <property type="term" value="C:plasma membrane"/>
    <property type="evidence" value="ECO:0007669"/>
    <property type="project" value="TreeGrafter"/>
</dbReference>
<sequence length="192" mass="20561">MATAAPPDSAPVNPAPPDADRGVFAAPLAWLRKKPALLAQLRGFARVAVICTIISMTIFTALRPTMGTQWANTISLVLCSVLNTDLNRRMSFGLRTRHLWWRDQRRGLGVMFLALVMTAGSLWVLHRVSPGASIAVELAVIVLGNVASAVTRFVLLRYWVFRRVRHGAGAKNAGAQTPAGAAATSDGAPVLP</sequence>
<dbReference type="GO" id="GO:0000271">
    <property type="term" value="P:polysaccharide biosynthetic process"/>
    <property type="evidence" value="ECO:0007669"/>
    <property type="project" value="InterPro"/>
</dbReference>
<dbReference type="InterPro" id="IPR007267">
    <property type="entry name" value="GtrA_DPMS_TM"/>
</dbReference>
<name>A0A1H5EYH1_9MICC</name>
<dbReference type="PANTHER" id="PTHR38459">
    <property type="entry name" value="PROPHAGE BACTOPRENOL-LINKED GLUCOSE TRANSLOCASE HOMOLOG"/>
    <property type="match status" value="1"/>
</dbReference>
<organism evidence="9 10">
    <name type="scientific">Arthrobacter alpinus</name>
    <dbReference type="NCBI Taxonomy" id="656366"/>
    <lineage>
        <taxon>Bacteria</taxon>
        <taxon>Bacillati</taxon>
        <taxon>Actinomycetota</taxon>
        <taxon>Actinomycetes</taxon>
        <taxon>Micrococcales</taxon>
        <taxon>Micrococcaceae</taxon>
        <taxon>Arthrobacter</taxon>
    </lineage>
</organism>
<evidence type="ECO:0000256" key="2">
    <source>
        <dbReference type="ARBA" id="ARBA00009399"/>
    </source>
</evidence>
<accession>A0A1H5EYH1</accession>
<evidence type="ECO:0000259" key="8">
    <source>
        <dbReference type="Pfam" id="PF04138"/>
    </source>
</evidence>
<dbReference type="Pfam" id="PF04138">
    <property type="entry name" value="GtrA_DPMS_TM"/>
    <property type="match status" value="1"/>
</dbReference>
<evidence type="ECO:0000313" key="10">
    <source>
        <dbReference type="Proteomes" id="UP000182725"/>
    </source>
</evidence>
<feature type="compositionally biased region" description="Low complexity" evidence="6">
    <location>
        <begin position="171"/>
        <end position="184"/>
    </location>
</feature>
<protein>
    <submittedName>
        <fullName evidence="9">Putative flippase GtrA (Transmembrane translocase of bactoprenol-linked glucose)</fullName>
    </submittedName>
</protein>
<evidence type="ECO:0000256" key="7">
    <source>
        <dbReference type="SAM" id="Phobius"/>
    </source>
</evidence>
<evidence type="ECO:0000256" key="4">
    <source>
        <dbReference type="ARBA" id="ARBA00022989"/>
    </source>
</evidence>
<feature type="transmembrane region" description="Helical" evidence="7">
    <location>
        <begin position="132"/>
        <end position="155"/>
    </location>
</feature>
<gene>
    <name evidence="9" type="ORF">SAMN04489740_0374</name>
</gene>
<reference evidence="9 10" key="1">
    <citation type="submission" date="2016-10" db="EMBL/GenBank/DDBJ databases">
        <authorList>
            <person name="de Groot N.N."/>
        </authorList>
    </citation>
    <scope>NUCLEOTIDE SEQUENCE [LARGE SCALE GENOMIC DNA]</scope>
    <source>
        <strain evidence="9 10">DSM 22274</strain>
    </source>
</reference>
<keyword evidence="4 7" id="KW-1133">Transmembrane helix</keyword>
<evidence type="ECO:0000256" key="5">
    <source>
        <dbReference type="ARBA" id="ARBA00023136"/>
    </source>
</evidence>
<feature type="transmembrane region" description="Helical" evidence="7">
    <location>
        <begin position="107"/>
        <end position="126"/>
    </location>
</feature>
<dbReference type="PANTHER" id="PTHR38459:SF1">
    <property type="entry name" value="PROPHAGE BACTOPRENOL-LINKED GLUCOSE TRANSLOCASE HOMOLOG"/>
    <property type="match status" value="1"/>
</dbReference>